<name>K5XF96_PHACS</name>
<keyword evidence="7" id="KW-1185">Reference proteome</keyword>
<evidence type="ECO:0000313" key="6">
    <source>
        <dbReference type="EMBL" id="EKM61762.1"/>
    </source>
</evidence>
<dbReference type="KEGG" id="pco:PHACADRAFT_248597"/>
<dbReference type="OrthoDB" id="443318at2759"/>
<dbReference type="EMBL" id="JH930468">
    <property type="protein sequence ID" value="EKM61762.1"/>
    <property type="molecule type" value="Genomic_DNA"/>
</dbReference>
<proteinExistence type="inferred from homology"/>
<evidence type="ECO:0000256" key="3">
    <source>
        <dbReference type="ARBA" id="ARBA00022670"/>
    </source>
</evidence>
<dbReference type="MEROPS" id="S10.A47"/>
<protein>
    <recommendedName>
        <fullName evidence="8">Carboxypeptidase</fullName>
    </recommendedName>
</protein>
<keyword evidence="4" id="KW-0378">Hydrolase</keyword>
<evidence type="ECO:0008006" key="8">
    <source>
        <dbReference type="Google" id="ProtNLM"/>
    </source>
</evidence>
<dbReference type="Pfam" id="PF00450">
    <property type="entry name" value="Peptidase_S10"/>
    <property type="match status" value="1"/>
</dbReference>
<dbReference type="Gene3D" id="3.40.50.1820">
    <property type="entry name" value="alpha/beta hydrolase"/>
    <property type="match status" value="1"/>
</dbReference>
<evidence type="ECO:0000256" key="1">
    <source>
        <dbReference type="ARBA" id="ARBA00009431"/>
    </source>
</evidence>
<organism evidence="6 7">
    <name type="scientific">Phanerochaete carnosa (strain HHB-10118-sp)</name>
    <name type="common">White-rot fungus</name>
    <name type="synonym">Peniophora carnosa</name>
    <dbReference type="NCBI Taxonomy" id="650164"/>
    <lineage>
        <taxon>Eukaryota</taxon>
        <taxon>Fungi</taxon>
        <taxon>Dikarya</taxon>
        <taxon>Basidiomycota</taxon>
        <taxon>Agaricomycotina</taxon>
        <taxon>Agaricomycetes</taxon>
        <taxon>Polyporales</taxon>
        <taxon>Phanerochaetaceae</taxon>
        <taxon>Phanerochaete</taxon>
    </lineage>
</organism>
<dbReference type="AlphaFoldDB" id="K5XF96"/>
<dbReference type="InterPro" id="IPR029058">
    <property type="entry name" value="AB_hydrolase_fold"/>
</dbReference>
<dbReference type="GO" id="GO:0004185">
    <property type="term" value="F:serine-type carboxypeptidase activity"/>
    <property type="evidence" value="ECO:0007669"/>
    <property type="project" value="InterPro"/>
</dbReference>
<evidence type="ECO:0000256" key="4">
    <source>
        <dbReference type="ARBA" id="ARBA00022801"/>
    </source>
</evidence>
<dbReference type="InterPro" id="IPR001563">
    <property type="entry name" value="Peptidase_S10"/>
</dbReference>
<gene>
    <name evidence="6" type="ORF">PHACADRAFT_248597</name>
</gene>
<dbReference type="Proteomes" id="UP000008370">
    <property type="component" value="Unassembled WGS sequence"/>
</dbReference>
<dbReference type="RefSeq" id="XP_007391162.1">
    <property type="nucleotide sequence ID" value="XM_007391100.1"/>
</dbReference>
<evidence type="ECO:0000256" key="2">
    <source>
        <dbReference type="ARBA" id="ARBA00022645"/>
    </source>
</evidence>
<keyword evidence="5" id="KW-0325">Glycoprotein</keyword>
<dbReference type="SUPFAM" id="SSF53474">
    <property type="entry name" value="alpha/beta-Hydrolases"/>
    <property type="match status" value="1"/>
</dbReference>
<comment type="similarity">
    <text evidence="1">Belongs to the peptidase S10 family.</text>
</comment>
<sequence length="118" mass="12700">MDTSIVRGGSMRNSTALLPELVDGGMRLLIYAGNGDIGCNHMGSKVWVSKLPNRLHAESEASEPELWTMLTSRRVAGEVRSAGGGKFGAGKVRFVQIYRAGHMASFDQPEAAVDLFTC</sequence>
<accession>K5XF96</accession>
<dbReference type="HOGENOM" id="CLU_008523_8_3_1"/>
<keyword evidence="2" id="KW-0121">Carboxypeptidase</keyword>
<evidence type="ECO:0000313" key="7">
    <source>
        <dbReference type="Proteomes" id="UP000008370"/>
    </source>
</evidence>
<dbReference type="GO" id="GO:0006508">
    <property type="term" value="P:proteolysis"/>
    <property type="evidence" value="ECO:0007669"/>
    <property type="project" value="UniProtKB-KW"/>
</dbReference>
<reference evidence="6 7" key="1">
    <citation type="journal article" date="2012" name="BMC Genomics">
        <title>Comparative genomics of the white-rot fungi, Phanerochaete carnosa and P. chrysosporium, to elucidate the genetic basis of the distinct wood types they colonize.</title>
        <authorList>
            <person name="Suzuki H."/>
            <person name="MacDonald J."/>
            <person name="Syed K."/>
            <person name="Salamov A."/>
            <person name="Hori C."/>
            <person name="Aerts A."/>
            <person name="Henrissat B."/>
            <person name="Wiebenga A."/>
            <person name="vanKuyk P.A."/>
            <person name="Barry K."/>
            <person name="Lindquist E."/>
            <person name="LaButti K."/>
            <person name="Lapidus A."/>
            <person name="Lucas S."/>
            <person name="Coutinho P."/>
            <person name="Gong Y."/>
            <person name="Samejima M."/>
            <person name="Mahadevan R."/>
            <person name="Abou-Zaid M."/>
            <person name="de Vries R.P."/>
            <person name="Igarashi K."/>
            <person name="Yadav J.S."/>
            <person name="Grigoriev I.V."/>
            <person name="Master E.R."/>
        </authorList>
    </citation>
    <scope>NUCLEOTIDE SEQUENCE [LARGE SCALE GENOMIC DNA]</scope>
    <source>
        <strain evidence="6 7">HHB-10118-sp</strain>
    </source>
</reference>
<dbReference type="GeneID" id="18914391"/>
<keyword evidence="3" id="KW-0645">Protease</keyword>
<dbReference type="InParanoid" id="K5XF96"/>
<evidence type="ECO:0000256" key="5">
    <source>
        <dbReference type="ARBA" id="ARBA00023180"/>
    </source>
</evidence>